<dbReference type="AlphaFoldDB" id="A0A9D1JNF5"/>
<dbReference type="InterPro" id="IPR027417">
    <property type="entry name" value="P-loop_NTPase"/>
</dbReference>
<dbReference type="Gene3D" id="3.30.450.380">
    <property type="match status" value="1"/>
</dbReference>
<evidence type="ECO:0000313" key="1">
    <source>
        <dbReference type="EMBL" id="HIS36185.1"/>
    </source>
</evidence>
<dbReference type="Proteomes" id="UP000823928">
    <property type="component" value="Unassembled WGS sequence"/>
</dbReference>
<accession>A0A9D1JNF5</accession>
<gene>
    <name evidence="1" type="primary">tadA</name>
    <name evidence="1" type="ORF">IAC10_06095</name>
</gene>
<protein>
    <submittedName>
        <fullName evidence="1">Flp pilus assembly complex ATPase component TadA</fullName>
    </submittedName>
</protein>
<comment type="caution">
    <text evidence="1">The sequence shown here is derived from an EMBL/GenBank/DDBJ whole genome shotgun (WGS) entry which is preliminary data.</text>
</comment>
<dbReference type="EMBL" id="DVIU01000121">
    <property type="protein sequence ID" value="HIS36185.1"/>
    <property type="molecule type" value="Genomic_DNA"/>
</dbReference>
<proteinExistence type="predicted"/>
<reference evidence="1" key="1">
    <citation type="submission" date="2020-10" db="EMBL/GenBank/DDBJ databases">
        <authorList>
            <person name="Gilroy R."/>
        </authorList>
    </citation>
    <scope>NUCLEOTIDE SEQUENCE</scope>
    <source>
        <strain evidence="1">6276</strain>
    </source>
</reference>
<reference evidence="1" key="2">
    <citation type="journal article" date="2021" name="PeerJ">
        <title>Extensive microbial diversity within the chicken gut microbiome revealed by metagenomics and culture.</title>
        <authorList>
            <person name="Gilroy R."/>
            <person name="Ravi A."/>
            <person name="Getino M."/>
            <person name="Pursley I."/>
            <person name="Horton D.L."/>
            <person name="Alikhan N.F."/>
            <person name="Baker D."/>
            <person name="Gharbi K."/>
            <person name="Hall N."/>
            <person name="Watson M."/>
            <person name="Adriaenssens E.M."/>
            <person name="Foster-Nyarko E."/>
            <person name="Jarju S."/>
            <person name="Secka A."/>
            <person name="Antonio M."/>
            <person name="Oren A."/>
            <person name="Chaudhuri R.R."/>
            <person name="La Ragione R."/>
            <person name="Hildebrand F."/>
            <person name="Pallen M.J."/>
        </authorList>
    </citation>
    <scope>NUCLEOTIDE SEQUENCE</scope>
    <source>
        <strain evidence="1">6276</strain>
    </source>
</reference>
<sequence>MGFKDRFRDIQPFVAEEENEIIAEEKEVLPFVDILLAKLSDKVYSIPIWFDYSKDEKKELINLFVLNFLKDSSISLPHDSRESLINELTASVFGFGEIDKLLADNAVSALSIKSGQNVFVKKSGETIDTGMKIENVDILAQRLLQASKLNTDRPVLKFGFENLIVTLIMPPVCDYFITIKKKIREHTDFAYLLQNNKIDESIYSFLISLLNDKKNILISGASDAGKTSYIEAICSSVTNAVLFQKTKFINSESFICGGLSCDELENLFSALTFSDYGYVIFDLNDGSYKDEISGMISSIQSNSIIDAVMKLAGEEAARNKITEKQAKARIASIYNYIIQLDKELYISSIAELSLNKSGSLVMSEVLARDENGYKYGFELPAEVVKQVETPVVDISSGKKTFKSRFK</sequence>
<organism evidence="1 2">
    <name type="scientific">Candidatus Scatousia excrementigallinarum</name>
    <dbReference type="NCBI Taxonomy" id="2840935"/>
    <lineage>
        <taxon>Bacteria</taxon>
        <taxon>Candidatus Scatousia</taxon>
    </lineage>
</organism>
<evidence type="ECO:0000313" key="2">
    <source>
        <dbReference type="Proteomes" id="UP000823928"/>
    </source>
</evidence>
<dbReference type="SUPFAM" id="SSF52540">
    <property type="entry name" value="P-loop containing nucleoside triphosphate hydrolases"/>
    <property type="match status" value="1"/>
</dbReference>
<name>A0A9D1JNF5_9BACT</name>